<dbReference type="PANTHER" id="PTHR47529:SF1">
    <property type="entry name" value="PERIPLASMIC CHAPERONE PPID"/>
    <property type="match status" value="1"/>
</dbReference>
<evidence type="ECO:0000256" key="9">
    <source>
        <dbReference type="ARBA" id="ARBA00040743"/>
    </source>
</evidence>
<organism evidence="14 15">
    <name type="scientific">Geotalea uraniireducens</name>
    <dbReference type="NCBI Taxonomy" id="351604"/>
    <lineage>
        <taxon>Bacteria</taxon>
        <taxon>Pseudomonadati</taxon>
        <taxon>Thermodesulfobacteriota</taxon>
        <taxon>Desulfuromonadia</taxon>
        <taxon>Geobacterales</taxon>
        <taxon>Geobacteraceae</taxon>
        <taxon>Geotalea</taxon>
    </lineage>
</organism>
<proteinExistence type="inferred from homology"/>
<evidence type="ECO:0000256" key="10">
    <source>
        <dbReference type="ARBA" id="ARBA00042775"/>
    </source>
</evidence>
<name>A0ABN6VR37_9BACT</name>
<dbReference type="PANTHER" id="PTHR47529">
    <property type="entry name" value="PEPTIDYL-PROLYL CIS-TRANS ISOMERASE D"/>
    <property type="match status" value="1"/>
</dbReference>
<evidence type="ECO:0000313" key="14">
    <source>
        <dbReference type="EMBL" id="BDV42819.1"/>
    </source>
</evidence>
<keyword evidence="6" id="KW-0472">Membrane</keyword>
<keyword evidence="2" id="KW-1003">Cell membrane</keyword>
<dbReference type="InterPro" id="IPR027304">
    <property type="entry name" value="Trigger_fact/SurA_dom_sf"/>
</dbReference>
<evidence type="ECO:0000256" key="8">
    <source>
        <dbReference type="ARBA" id="ARBA00038408"/>
    </source>
</evidence>
<dbReference type="EMBL" id="AP027151">
    <property type="protein sequence ID" value="BDV42819.1"/>
    <property type="molecule type" value="Genomic_DNA"/>
</dbReference>
<evidence type="ECO:0000256" key="12">
    <source>
        <dbReference type="SAM" id="SignalP"/>
    </source>
</evidence>
<keyword evidence="7" id="KW-0143">Chaperone</keyword>
<dbReference type="Gene3D" id="6.10.140.970">
    <property type="match status" value="1"/>
</dbReference>
<dbReference type="SUPFAM" id="SSF54534">
    <property type="entry name" value="FKBP-like"/>
    <property type="match status" value="1"/>
</dbReference>
<keyword evidence="15" id="KW-1185">Reference proteome</keyword>
<evidence type="ECO:0000256" key="2">
    <source>
        <dbReference type="ARBA" id="ARBA00022475"/>
    </source>
</evidence>
<evidence type="ECO:0000256" key="11">
    <source>
        <dbReference type="PROSITE-ProRule" id="PRU00278"/>
    </source>
</evidence>
<comment type="similarity">
    <text evidence="8">Belongs to the PpiD chaperone family.</text>
</comment>
<keyword evidence="3" id="KW-0997">Cell inner membrane</keyword>
<accession>A0ABN6VR37</accession>
<dbReference type="Proteomes" id="UP001317705">
    <property type="component" value="Chromosome"/>
</dbReference>
<evidence type="ECO:0000256" key="3">
    <source>
        <dbReference type="ARBA" id="ARBA00022519"/>
    </source>
</evidence>
<dbReference type="RefSeq" id="WP_282003504.1">
    <property type="nucleotide sequence ID" value="NZ_AP027151.1"/>
</dbReference>
<keyword evidence="5" id="KW-1133">Transmembrane helix</keyword>
<dbReference type="PROSITE" id="PS50198">
    <property type="entry name" value="PPIC_PPIASE_2"/>
    <property type="match status" value="1"/>
</dbReference>
<evidence type="ECO:0000256" key="4">
    <source>
        <dbReference type="ARBA" id="ARBA00022692"/>
    </source>
</evidence>
<dbReference type="InterPro" id="IPR000297">
    <property type="entry name" value="PPIase_PpiC"/>
</dbReference>
<dbReference type="Gene3D" id="3.10.50.40">
    <property type="match status" value="1"/>
</dbReference>
<dbReference type="InterPro" id="IPR046357">
    <property type="entry name" value="PPIase_dom_sf"/>
</dbReference>
<feature type="signal peptide" evidence="12">
    <location>
        <begin position="1"/>
        <end position="32"/>
    </location>
</feature>
<evidence type="ECO:0000256" key="1">
    <source>
        <dbReference type="ARBA" id="ARBA00004382"/>
    </source>
</evidence>
<protein>
    <recommendedName>
        <fullName evidence="9">Periplasmic chaperone PpiD</fullName>
    </recommendedName>
    <alternativeName>
        <fullName evidence="10">Periplasmic folding chaperone</fullName>
    </alternativeName>
</protein>
<sequence>MKLIGKAVGSMMIITASAVYCWGAAPTTPPLAAPPAATAATPSVAPAAAPGPKKIEIELKAPLFSPQFASCPVATVNDEPITVSDLADALASMHDWSKMGAAHGPRDYEALLDRLINIRLFTQEGTTMGLDELPEAKKALDDNARITLWEMLKDEITKDAKADPARVEELYKESAREWKLTSVKLAKEEDAKELAAKVAAGGDFSALVAELVKAGKAEGGGEGGYVKPKALLPEISAVVDTMKVGAVSQVVPIGPAFTLFRLDDIRYPESDAAREAATDQALVFRKNAIIAEQRAVWLKKLVKTNNKLLKKLDLEAPKPGFAKLLKDKRVITRIKGGAPITVGQLTTEIGKKFFHGIDEAIKEKKVNAKIIPVLDGLIQNEVYTAEARQRGLDKSAAYQKAVTEYRRSLMFGLFIQKAVAPDITLTEQEVKDYFDSHLGDYSTPEMMRLSALVFSSNKDAEGAVEKLRKGAEFQWVREHADGQVKADKAGLLTFGETPLVTNKLDEGLRKALAGAKGGDYRLYESPDSYFYLIQVRDVIAPQPTAYEDVREAVAKKLFNEKLTKAVDDWAEKLKQAYKVKVFMADLRQ</sequence>
<feature type="chain" id="PRO_5046695127" description="Periplasmic chaperone PpiD" evidence="12">
    <location>
        <begin position="33"/>
        <end position="588"/>
    </location>
</feature>
<dbReference type="Gene3D" id="1.10.8.1040">
    <property type="match status" value="1"/>
</dbReference>
<comment type="subcellular location">
    <subcellularLocation>
        <location evidence="1">Cell inner membrane</location>
        <topology evidence="1">Single-pass type II membrane protein</topology>
        <orientation evidence="1">Periplasmic side</orientation>
    </subcellularLocation>
</comment>
<keyword evidence="11" id="KW-0413">Isomerase</keyword>
<evidence type="ECO:0000256" key="5">
    <source>
        <dbReference type="ARBA" id="ARBA00022989"/>
    </source>
</evidence>
<evidence type="ECO:0000256" key="6">
    <source>
        <dbReference type="ARBA" id="ARBA00023136"/>
    </source>
</evidence>
<keyword evidence="4" id="KW-0812">Transmembrane</keyword>
<gene>
    <name evidence="14" type="ORF">GURASL_17420</name>
</gene>
<dbReference type="SUPFAM" id="SSF109998">
    <property type="entry name" value="Triger factor/SurA peptide-binding domain-like"/>
    <property type="match status" value="2"/>
</dbReference>
<evidence type="ECO:0000259" key="13">
    <source>
        <dbReference type="PROSITE" id="PS50198"/>
    </source>
</evidence>
<dbReference type="InterPro" id="IPR052029">
    <property type="entry name" value="PpiD_chaperone"/>
</dbReference>
<feature type="domain" description="PpiC" evidence="13">
    <location>
        <begin position="175"/>
        <end position="264"/>
    </location>
</feature>
<keyword evidence="11" id="KW-0697">Rotamase</keyword>
<reference evidence="14 15" key="1">
    <citation type="submission" date="2022-12" db="EMBL/GenBank/DDBJ databases">
        <title>Polyphasic characterization of Geotalea uranireducens NIT-SL11 newly isolated from a complex of sewage sludge and microbially reduced graphene oxide.</title>
        <authorList>
            <person name="Xie L."/>
            <person name="Yoshida N."/>
            <person name="Meng L."/>
        </authorList>
    </citation>
    <scope>NUCLEOTIDE SEQUENCE [LARGE SCALE GENOMIC DNA]</scope>
    <source>
        <strain evidence="14 15">NIT-SL11</strain>
    </source>
</reference>
<keyword evidence="12" id="KW-0732">Signal</keyword>
<dbReference type="Pfam" id="PF13145">
    <property type="entry name" value="Rotamase_2"/>
    <property type="match status" value="2"/>
</dbReference>
<evidence type="ECO:0000313" key="15">
    <source>
        <dbReference type="Proteomes" id="UP001317705"/>
    </source>
</evidence>
<evidence type="ECO:0000256" key="7">
    <source>
        <dbReference type="ARBA" id="ARBA00023186"/>
    </source>
</evidence>